<organism evidence="1 2">
    <name type="scientific">Prunus armeniaca</name>
    <name type="common">Apricot</name>
    <name type="synonym">Armeniaca vulgaris</name>
    <dbReference type="NCBI Taxonomy" id="36596"/>
    <lineage>
        <taxon>Eukaryota</taxon>
        <taxon>Viridiplantae</taxon>
        <taxon>Streptophyta</taxon>
        <taxon>Embryophyta</taxon>
        <taxon>Tracheophyta</taxon>
        <taxon>Spermatophyta</taxon>
        <taxon>Magnoliopsida</taxon>
        <taxon>eudicotyledons</taxon>
        <taxon>Gunneridae</taxon>
        <taxon>Pentapetalae</taxon>
        <taxon>rosids</taxon>
        <taxon>fabids</taxon>
        <taxon>Rosales</taxon>
        <taxon>Rosaceae</taxon>
        <taxon>Amygdaloideae</taxon>
        <taxon>Amygdaleae</taxon>
        <taxon>Prunus</taxon>
    </lineage>
</organism>
<dbReference type="AlphaFoldDB" id="A0A6J5ULH8"/>
<proteinExistence type="predicted"/>
<accession>A0A6J5ULH8</accession>
<evidence type="ECO:0000313" key="2">
    <source>
        <dbReference type="Proteomes" id="UP000507222"/>
    </source>
</evidence>
<gene>
    <name evidence="1" type="ORF">CURHAP_LOCUS26960</name>
</gene>
<protein>
    <submittedName>
        <fullName evidence="1">Uncharacterized protein</fullName>
    </submittedName>
</protein>
<evidence type="ECO:0000313" key="1">
    <source>
        <dbReference type="EMBL" id="CAB4277346.1"/>
    </source>
</evidence>
<name>A0A6J5ULH8_PRUAR</name>
<dbReference type="Proteomes" id="UP000507222">
    <property type="component" value="Unassembled WGS sequence"/>
</dbReference>
<dbReference type="EMBL" id="CAEKDK010000004">
    <property type="protein sequence ID" value="CAB4277346.1"/>
    <property type="molecule type" value="Genomic_DNA"/>
</dbReference>
<sequence length="63" mass="7041">MANCIGMALESYDLIESGIGSSDGVGLEFLSTLDLWDGKKLLPLHMLEFYMLLPSRLQGHHIY</sequence>
<reference evidence="1 2" key="1">
    <citation type="submission" date="2020-05" db="EMBL/GenBank/DDBJ databases">
        <authorList>
            <person name="Campoy J."/>
            <person name="Schneeberger K."/>
            <person name="Spophaly S."/>
        </authorList>
    </citation>
    <scope>NUCLEOTIDE SEQUENCE [LARGE SCALE GENOMIC DNA]</scope>
    <source>
        <strain evidence="1">PruArmRojPasFocal</strain>
    </source>
</reference>